<feature type="chain" id="PRO_5044203271" description="Methyltransferase FkbM domain-containing protein" evidence="1">
    <location>
        <begin position="22"/>
        <end position="383"/>
    </location>
</feature>
<dbReference type="Proteomes" id="UP000013827">
    <property type="component" value="Unassembled WGS sequence"/>
</dbReference>
<name>A0A0D3JDT9_EMIH1</name>
<dbReference type="SUPFAM" id="SSF53335">
    <property type="entry name" value="S-adenosyl-L-methionine-dependent methyltransferases"/>
    <property type="match status" value="1"/>
</dbReference>
<evidence type="ECO:0000313" key="3">
    <source>
        <dbReference type="Proteomes" id="UP000013827"/>
    </source>
</evidence>
<proteinExistence type="predicted"/>
<evidence type="ECO:0008006" key="4">
    <source>
        <dbReference type="Google" id="ProtNLM"/>
    </source>
</evidence>
<dbReference type="RefSeq" id="XP_005774103.1">
    <property type="nucleotide sequence ID" value="XM_005774046.1"/>
</dbReference>
<feature type="signal peptide" evidence="1">
    <location>
        <begin position="1"/>
        <end position="21"/>
    </location>
</feature>
<keyword evidence="1" id="KW-0732">Signal</keyword>
<evidence type="ECO:0000313" key="2">
    <source>
        <dbReference type="EnsemblProtists" id="EOD21674"/>
    </source>
</evidence>
<organism evidence="2 3">
    <name type="scientific">Emiliania huxleyi (strain CCMP1516)</name>
    <dbReference type="NCBI Taxonomy" id="280463"/>
    <lineage>
        <taxon>Eukaryota</taxon>
        <taxon>Haptista</taxon>
        <taxon>Haptophyta</taxon>
        <taxon>Prymnesiophyceae</taxon>
        <taxon>Isochrysidales</taxon>
        <taxon>Noelaerhabdaceae</taxon>
        <taxon>Emiliania</taxon>
    </lineage>
</organism>
<dbReference type="PANTHER" id="PTHR34203">
    <property type="entry name" value="METHYLTRANSFERASE, FKBM FAMILY PROTEIN"/>
    <property type="match status" value="1"/>
</dbReference>
<dbReference type="EnsemblProtists" id="EOD21674">
    <property type="protein sequence ID" value="EOD21674"/>
    <property type="gene ID" value="EMIHUDRAFT_207674"/>
</dbReference>
<accession>A0A0D3JDT9</accession>
<dbReference type="Gene3D" id="3.40.50.150">
    <property type="entry name" value="Vaccinia Virus protein VP39"/>
    <property type="match status" value="1"/>
</dbReference>
<reference evidence="2" key="2">
    <citation type="submission" date="2024-10" db="UniProtKB">
        <authorList>
            <consortium name="EnsemblProtists"/>
        </authorList>
    </citation>
    <scope>IDENTIFICATION</scope>
</reference>
<sequence>MTNTVAATLALIALVVGPARAVQPQRMIMHEGLLLGKLSALPPWLSALGVSLVGHEKAQHMVRSMSKVTAISTLGVTVNVTALAKDDTIGRLQKEFANRRDAWGRDCGECDDYGLRHLTSPMPLILDVGGNIGFISSLIARVHPQSQVIAFEPSPVTYFILRINFWLNGVHVLTTEELQGRPKIGGVYPVFGGLGASRAPFEWLEVAGNALAQSQNVNISFGKSGEVPVYHWESFMELHGLTSRTFDLVKLDCECCEYFLVPQVSKWITNRSLVKRLAGELHGPCHAVGETETLSLLRSRGCQFHSRNFLATDKERIAMARLEKQINRLEKHAHELPTGATAQGRDTRERLAEFQRRVATGNFHGTADLALFCHGDTGYLPPP</sequence>
<protein>
    <recommendedName>
        <fullName evidence="4">Methyltransferase FkbM domain-containing protein</fullName>
    </recommendedName>
</protein>
<keyword evidence="3" id="KW-1185">Reference proteome</keyword>
<evidence type="ECO:0000256" key="1">
    <source>
        <dbReference type="SAM" id="SignalP"/>
    </source>
</evidence>
<dbReference type="eggNOG" id="ENOG502SZMP">
    <property type="taxonomic scope" value="Eukaryota"/>
</dbReference>
<dbReference type="InterPro" id="IPR029063">
    <property type="entry name" value="SAM-dependent_MTases_sf"/>
</dbReference>
<dbReference type="PANTHER" id="PTHR34203:SF15">
    <property type="entry name" value="SLL1173 PROTEIN"/>
    <property type="match status" value="1"/>
</dbReference>
<dbReference type="PaxDb" id="2903-EOD21674"/>
<reference evidence="3" key="1">
    <citation type="journal article" date="2013" name="Nature">
        <title>Pan genome of the phytoplankton Emiliania underpins its global distribution.</title>
        <authorList>
            <person name="Read B.A."/>
            <person name="Kegel J."/>
            <person name="Klute M.J."/>
            <person name="Kuo A."/>
            <person name="Lefebvre S.C."/>
            <person name="Maumus F."/>
            <person name="Mayer C."/>
            <person name="Miller J."/>
            <person name="Monier A."/>
            <person name="Salamov A."/>
            <person name="Young J."/>
            <person name="Aguilar M."/>
            <person name="Claverie J.M."/>
            <person name="Frickenhaus S."/>
            <person name="Gonzalez K."/>
            <person name="Herman E.K."/>
            <person name="Lin Y.C."/>
            <person name="Napier J."/>
            <person name="Ogata H."/>
            <person name="Sarno A.F."/>
            <person name="Shmutz J."/>
            <person name="Schroeder D."/>
            <person name="de Vargas C."/>
            <person name="Verret F."/>
            <person name="von Dassow P."/>
            <person name="Valentin K."/>
            <person name="Van de Peer Y."/>
            <person name="Wheeler G."/>
            <person name="Dacks J.B."/>
            <person name="Delwiche C.F."/>
            <person name="Dyhrman S.T."/>
            <person name="Glockner G."/>
            <person name="John U."/>
            <person name="Richards T."/>
            <person name="Worden A.Z."/>
            <person name="Zhang X."/>
            <person name="Grigoriev I.V."/>
            <person name="Allen A.E."/>
            <person name="Bidle K."/>
            <person name="Borodovsky M."/>
            <person name="Bowler C."/>
            <person name="Brownlee C."/>
            <person name="Cock J.M."/>
            <person name="Elias M."/>
            <person name="Gladyshev V.N."/>
            <person name="Groth M."/>
            <person name="Guda C."/>
            <person name="Hadaegh A."/>
            <person name="Iglesias-Rodriguez M.D."/>
            <person name="Jenkins J."/>
            <person name="Jones B.M."/>
            <person name="Lawson T."/>
            <person name="Leese F."/>
            <person name="Lindquist E."/>
            <person name="Lobanov A."/>
            <person name="Lomsadze A."/>
            <person name="Malik S.B."/>
            <person name="Marsh M.E."/>
            <person name="Mackinder L."/>
            <person name="Mock T."/>
            <person name="Mueller-Roeber B."/>
            <person name="Pagarete A."/>
            <person name="Parker M."/>
            <person name="Probert I."/>
            <person name="Quesneville H."/>
            <person name="Raines C."/>
            <person name="Rensing S.A."/>
            <person name="Riano-Pachon D.M."/>
            <person name="Richier S."/>
            <person name="Rokitta S."/>
            <person name="Shiraiwa Y."/>
            <person name="Soanes D.M."/>
            <person name="van der Giezen M."/>
            <person name="Wahlund T.M."/>
            <person name="Williams B."/>
            <person name="Wilson W."/>
            <person name="Wolfe G."/>
            <person name="Wurch L.L."/>
        </authorList>
    </citation>
    <scope>NUCLEOTIDE SEQUENCE</scope>
</reference>
<dbReference type="GeneID" id="17267181"/>
<dbReference type="InterPro" id="IPR052514">
    <property type="entry name" value="SAM-dependent_MTase"/>
</dbReference>
<dbReference type="NCBIfam" id="TIGR01444">
    <property type="entry name" value="fkbM_fam"/>
    <property type="match status" value="1"/>
</dbReference>
<dbReference type="InterPro" id="IPR006342">
    <property type="entry name" value="FkbM_mtfrase"/>
</dbReference>
<dbReference type="HOGENOM" id="CLU_722461_0_0_1"/>
<dbReference type="AlphaFoldDB" id="A0A0D3JDT9"/>
<dbReference type="KEGG" id="ehx:EMIHUDRAFT_207674"/>